<feature type="region of interest" description="Disordered" evidence="1">
    <location>
        <begin position="1"/>
        <end position="38"/>
    </location>
</feature>
<dbReference type="Proteomes" id="UP001359485">
    <property type="component" value="Unassembled WGS sequence"/>
</dbReference>
<sequence length="100" mass="11125">MAGNDSNTQHDKEKTKQKRQWAMEGITKNKDLTRLPPDGGGELGAAKLLQIVILLRNGRRVNPRRDLWSPAMTIPRGHTKSKRQDRDAIGSLLDKGAGEI</sequence>
<evidence type="ECO:0000313" key="2">
    <source>
        <dbReference type="EMBL" id="KAK6622326.1"/>
    </source>
</evidence>
<keyword evidence="3" id="KW-1185">Reference proteome</keyword>
<evidence type="ECO:0000256" key="1">
    <source>
        <dbReference type="SAM" id="MobiDB-lite"/>
    </source>
</evidence>
<proteinExistence type="predicted"/>
<gene>
    <name evidence="2" type="ORF">RUM44_002137</name>
</gene>
<dbReference type="EMBL" id="JAWJWF010000047">
    <property type="protein sequence ID" value="KAK6622326.1"/>
    <property type="molecule type" value="Genomic_DNA"/>
</dbReference>
<protein>
    <submittedName>
        <fullName evidence="2">Uncharacterized protein</fullName>
    </submittedName>
</protein>
<name>A0ABR1AM49_POLSC</name>
<evidence type="ECO:0000313" key="3">
    <source>
        <dbReference type="Proteomes" id="UP001359485"/>
    </source>
</evidence>
<comment type="caution">
    <text evidence="2">The sequence shown here is derived from an EMBL/GenBank/DDBJ whole genome shotgun (WGS) entry which is preliminary data.</text>
</comment>
<reference evidence="2 3" key="1">
    <citation type="submission" date="2023-09" db="EMBL/GenBank/DDBJ databases">
        <title>Genomes of two closely related lineages of the louse Polyplax serrata with different host specificities.</title>
        <authorList>
            <person name="Martinu J."/>
            <person name="Tarabai H."/>
            <person name="Stefka J."/>
            <person name="Hypsa V."/>
        </authorList>
    </citation>
    <scope>NUCLEOTIDE SEQUENCE [LARGE SCALE GENOMIC DNA]</scope>
    <source>
        <strain evidence="2">98ZLc_SE</strain>
    </source>
</reference>
<organism evidence="2 3">
    <name type="scientific">Polyplax serrata</name>
    <name type="common">Common mouse louse</name>
    <dbReference type="NCBI Taxonomy" id="468196"/>
    <lineage>
        <taxon>Eukaryota</taxon>
        <taxon>Metazoa</taxon>
        <taxon>Ecdysozoa</taxon>
        <taxon>Arthropoda</taxon>
        <taxon>Hexapoda</taxon>
        <taxon>Insecta</taxon>
        <taxon>Pterygota</taxon>
        <taxon>Neoptera</taxon>
        <taxon>Paraneoptera</taxon>
        <taxon>Psocodea</taxon>
        <taxon>Troctomorpha</taxon>
        <taxon>Phthiraptera</taxon>
        <taxon>Anoplura</taxon>
        <taxon>Polyplacidae</taxon>
        <taxon>Polyplax</taxon>
    </lineage>
</organism>
<accession>A0ABR1AM49</accession>
<feature type="region of interest" description="Disordered" evidence="1">
    <location>
        <begin position="69"/>
        <end position="100"/>
    </location>
</feature>